<evidence type="ECO:0000256" key="4">
    <source>
        <dbReference type="ARBA" id="ARBA00022989"/>
    </source>
</evidence>
<dbReference type="PANTHER" id="PTHR47529">
    <property type="entry name" value="PEPTIDYL-PROLYL CIS-TRANS ISOMERASE D"/>
    <property type="match status" value="1"/>
</dbReference>
<keyword evidence="5" id="KW-0472">Membrane</keyword>
<comment type="subcellular location">
    <subcellularLocation>
        <location evidence="1">Cell membrane</location>
        <topology evidence="1">Single-pass type II membrane protein</topology>
    </subcellularLocation>
</comment>
<dbReference type="EMBL" id="FWFW01000007">
    <property type="protein sequence ID" value="SLN50301.1"/>
    <property type="molecule type" value="Genomic_DNA"/>
</dbReference>
<dbReference type="InterPro" id="IPR000297">
    <property type="entry name" value="PPIase_PpiC"/>
</dbReference>
<reference evidence="9 10" key="1">
    <citation type="submission" date="2017-03" db="EMBL/GenBank/DDBJ databases">
        <authorList>
            <person name="Afonso C.L."/>
            <person name="Miller P.J."/>
            <person name="Scott M.A."/>
            <person name="Spackman E."/>
            <person name="Goraichik I."/>
            <person name="Dimitrov K.M."/>
            <person name="Suarez D.L."/>
            <person name="Swayne D.E."/>
        </authorList>
    </citation>
    <scope>NUCLEOTIDE SEQUENCE [LARGE SCALE GENOMIC DNA]</scope>
    <source>
        <strain evidence="9 10">CECT 7971</strain>
    </source>
</reference>
<keyword evidence="9" id="KW-0413">Isomerase</keyword>
<keyword evidence="2" id="KW-1003">Cell membrane</keyword>
<dbReference type="OrthoDB" id="9768393at2"/>
<evidence type="ECO:0000256" key="3">
    <source>
        <dbReference type="ARBA" id="ARBA00022692"/>
    </source>
</evidence>
<dbReference type="SUPFAM" id="SSF109998">
    <property type="entry name" value="Triger factor/SurA peptide-binding domain-like"/>
    <property type="match status" value="1"/>
</dbReference>
<evidence type="ECO:0000256" key="7">
    <source>
        <dbReference type="ARBA" id="ARBA00038408"/>
    </source>
</evidence>
<dbReference type="Proteomes" id="UP000193307">
    <property type="component" value="Unassembled WGS sequence"/>
</dbReference>
<feature type="domain" description="PpiC" evidence="8">
    <location>
        <begin position="245"/>
        <end position="362"/>
    </location>
</feature>
<evidence type="ECO:0000256" key="6">
    <source>
        <dbReference type="ARBA" id="ARBA00023186"/>
    </source>
</evidence>
<dbReference type="GO" id="GO:0003755">
    <property type="term" value="F:peptidyl-prolyl cis-trans isomerase activity"/>
    <property type="evidence" value="ECO:0007669"/>
    <property type="project" value="UniProtKB-EC"/>
</dbReference>
<gene>
    <name evidence="9" type="primary">ppiD</name>
    <name evidence="9" type="ORF">PAM7971_02486</name>
</gene>
<evidence type="ECO:0000256" key="1">
    <source>
        <dbReference type="ARBA" id="ARBA00004401"/>
    </source>
</evidence>
<keyword evidence="10" id="KW-1185">Reference proteome</keyword>
<evidence type="ECO:0000313" key="9">
    <source>
        <dbReference type="EMBL" id="SLN50301.1"/>
    </source>
</evidence>
<keyword evidence="4" id="KW-1133">Transmembrane helix</keyword>
<dbReference type="STRING" id="658057.SAMN04488032_107165"/>
<keyword evidence="6" id="KW-0143">Chaperone</keyword>
<dbReference type="SUPFAM" id="SSF54534">
    <property type="entry name" value="FKBP-like"/>
    <property type="match status" value="1"/>
</dbReference>
<dbReference type="InterPro" id="IPR027304">
    <property type="entry name" value="Trigger_fact/SurA_dom_sf"/>
</dbReference>
<evidence type="ECO:0000256" key="2">
    <source>
        <dbReference type="ARBA" id="ARBA00022475"/>
    </source>
</evidence>
<dbReference type="InterPro" id="IPR052029">
    <property type="entry name" value="PpiD_chaperone"/>
</dbReference>
<organism evidence="9 10">
    <name type="scientific">Pacificibacter marinus</name>
    <dbReference type="NCBI Taxonomy" id="658057"/>
    <lineage>
        <taxon>Bacteria</taxon>
        <taxon>Pseudomonadati</taxon>
        <taxon>Pseudomonadota</taxon>
        <taxon>Alphaproteobacteria</taxon>
        <taxon>Rhodobacterales</taxon>
        <taxon>Roseobacteraceae</taxon>
        <taxon>Pacificibacter</taxon>
    </lineage>
</organism>
<name>A0A1Y5SWG8_9RHOB</name>
<evidence type="ECO:0000313" key="10">
    <source>
        <dbReference type="Proteomes" id="UP000193307"/>
    </source>
</evidence>
<dbReference type="GO" id="GO:0005886">
    <property type="term" value="C:plasma membrane"/>
    <property type="evidence" value="ECO:0007669"/>
    <property type="project" value="UniProtKB-SubCell"/>
</dbReference>
<accession>A0A1Y5SWG8</accession>
<dbReference type="PANTHER" id="PTHR47529:SF1">
    <property type="entry name" value="PERIPLASMIC CHAPERONE PPID"/>
    <property type="match status" value="1"/>
</dbReference>
<dbReference type="EC" id="5.2.1.8" evidence="9"/>
<comment type="similarity">
    <text evidence="7">Belongs to the PpiD chaperone family.</text>
</comment>
<sequence>MARNSSGKKIVVWGILGLLIVGLGGFGTANFGGTVSNVGSVGDREIDVNTYANALTNEVTRFEQQIGQQMSIEQASQIGIPARVLGQLFSQAALDGETARLGLSVGDTAVREQLLSIQGFQGLDGKFDPDAYKAALNRVGENPTKFEQSLREDLSRALLQGALTTGITMPAVYGDVVVEWIGERRTISVAIMGQDALLTGIPVPTEADIKAQYDAAPDTYTTPETRDVTYVWVTPEMIADEVDLDEASLRQLYDDNISQFVQSERRLVERLVFGTTEEADAAAARLASGETTFEDEITARGLDIVDADMGDVSRADLGAAGDAIFALDASGVSEPINTDLGPALFRVNGILEASEISFEDARADLSIEMAADAARREIGDMIENLDDLLASGATLEEVASETRLELETLNWTPASEDGIASYSDFIDAIKAAQLDDFPEIIQLSDGAIFAMRLDSITPATLRPLDDVRNQVVADWEIAETTRQMLVRAQDLESQVASGTALADLGLPVETFDAITRQDYISTMPDGFIDTVFAPGLAKGATTLIEGQGRVVIARIDDVLPPEDTADNTAIADSYIASAAQSAAQDVVAAFSSALRTREGISINQTAVDAVHAQLP</sequence>
<protein>
    <submittedName>
        <fullName evidence="9">Peptidyl-prolyl cis-trans isomerase D</fullName>
        <ecNumber evidence="9">5.2.1.8</ecNumber>
    </submittedName>
</protein>
<dbReference type="Pfam" id="PF13145">
    <property type="entry name" value="Rotamase_2"/>
    <property type="match status" value="1"/>
</dbReference>
<dbReference type="AlphaFoldDB" id="A0A1Y5SWG8"/>
<proteinExistence type="inferred from homology"/>
<dbReference type="Pfam" id="PF13624">
    <property type="entry name" value="SurA_N_3"/>
    <property type="match status" value="1"/>
</dbReference>
<dbReference type="RefSeq" id="WP_085849606.1">
    <property type="nucleotide sequence ID" value="NZ_FNZV01000007.1"/>
</dbReference>
<evidence type="ECO:0000256" key="5">
    <source>
        <dbReference type="ARBA" id="ARBA00023136"/>
    </source>
</evidence>
<evidence type="ECO:0000259" key="8">
    <source>
        <dbReference type="Pfam" id="PF13145"/>
    </source>
</evidence>
<keyword evidence="3" id="KW-0812">Transmembrane</keyword>